<evidence type="ECO:0000313" key="3">
    <source>
        <dbReference type="Proteomes" id="UP001430848"/>
    </source>
</evidence>
<dbReference type="EMBL" id="JAKNSF020000145">
    <property type="protein sequence ID" value="KAK7711519.1"/>
    <property type="molecule type" value="Genomic_DNA"/>
</dbReference>
<accession>A0ABR1NQK8</accession>
<keyword evidence="3" id="KW-1185">Reference proteome</keyword>
<gene>
    <name evidence="2" type="ORF">SLS63_012658</name>
</gene>
<evidence type="ECO:0000313" key="2">
    <source>
        <dbReference type="EMBL" id="KAK7711519.1"/>
    </source>
</evidence>
<name>A0ABR1NQK8_DIAER</name>
<sequence>MDDRLPPYDAVAPAALAAQPNNRPDSAISPSQAAGPMIVLQPGGMIQDRANLTDEVKESMRDVLQLVKDRILPDSEVSDEEFTKFLDLIFADGWQPGQFCEAADDQMTRRSANDCAYTFGTLRESLPVSQKRAGKPQPRSFSERHLHRQTAPRATQWWRQAGAPVRMLVEHKKEGQVTFSLRDHKLAIIHGDAKVRYDGNGAADAYFHAMRRNDNFMASTVHRYNMLQVVYICRNRLTHWSNPGAVIARPPRSEQLDKALSAVKLCRNIDDIQGCPQAAKDRLRATPPPKLFLNL</sequence>
<feature type="region of interest" description="Disordered" evidence="1">
    <location>
        <begin position="127"/>
        <end position="146"/>
    </location>
</feature>
<reference evidence="2 3" key="1">
    <citation type="submission" date="2024-02" db="EMBL/GenBank/DDBJ databases">
        <title>De novo assembly and annotation of 12 fungi associated with fruit tree decline syndrome in Ontario, Canada.</title>
        <authorList>
            <person name="Sulman M."/>
            <person name="Ellouze W."/>
            <person name="Ilyukhin E."/>
        </authorList>
    </citation>
    <scope>NUCLEOTIDE SEQUENCE [LARGE SCALE GENOMIC DNA]</scope>
    <source>
        <strain evidence="2 3">M169</strain>
    </source>
</reference>
<protein>
    <submittedName>
        <fullName evidence="2">Uncharacterized protein</fullName>
    </submittedName>
</protein>
<evidence type="ECO:0000256" key="1">
    <source>
        <dbReference type="SAM" id="MobiDB-lite"/>
    </source>
</evidence>
<proteinExistence type="predicted"/>
<organism evidence="2 3">
    <name type="scientific">Diaporthe eres</name>
    <name type="common">Phomopsis oblonga</name>
    <dbReference type="NCBI Taxonomy" id="83184"/>
    <lineage>
        <taxon>Eukaryota</taxon>
        <taxon>Fungi</taxon>
        <taxon>Dikarya</taxon>
        <taxon>Ascomycota</taxon>
        <taxon>Pezizomycotina</taxon>
        <taxon>Sordariomycetes</taxon>
        <taxon>Sordariomycetidae</taxon>
        <taxon>Diaporthales</taxon>
        <taxon>Diaporthaceae</taxon>
        <taxon>Diaporthe</taxon>
        <taxon>Diaporthe eres species complex</taxon>
    </lineage>
</organism>
<comment type="caution">
    <text evidence="2">The sequence shown here is derived from an EMBL/GenBank/DDBJ whole genome shotgun (WGS) entry which is preliminary data.</text>
</comment>
<dbReference type="Proteomes" id="UP001430848">
    <property type="component" value="Unassembled WGS sequence"/>
</dbReference>